<feature type="region of interest" description="Disordered" evidence="1">
    <location>
        <begin position="75"/>
        <end position="95"/>
    </location>
</feature>
<proteinExistence type="predicted"/>
<dbReference type="RefSeq" id="WP_267656314.1">
    <property type="nucleotide sequence ID" value="NZ_JAOVZR010000001.1"/>
</dbReference>
<accession>A0ABT3ZAH5</accession>
<feature type="compositionally biased region" description="Polar residues" evidence="1">
    <location>
        <begin position="40"/>
        <end position="50"/>
    </location>
</feature>
<organism evidence="2 3">
    <name type="scientific">Hoeflea algicola</name>
    <dbReference type="NCBI Taxonomy" id="2983763"/>
    <lineage>
        <taxon>Bacteria</taxon>
        <taxon>Pseudomonadati</taxon>
        <taxon>Pseudomonadota</taxon>
        <taxon>Alphaproteobacteria</taxon>
        <taxon>Hyphomicrobiales</taxon>
        <taxon>Rhizobiaceae</taxon>
        <taxon>Hoeflea</taxon>
    </lineage>
</organism>
<evidence type="ECO:0000313" key="3">
    <source>
        <dbReference type="Proteomes" id="UP001073227"/>
    </source>
</evidence>
<keyword evidence="3" id="KW-1185">Reference proteome</keyword>
<dbReference type="EMBL" id="JAOVZR010000001">
    <property type="protein sequence ID" value="MCY0148339.1"/>
    <property type="molecule type" value="Genomic_DNA"/>
</dbReference>
<evidence type="ECO:0000256" key="1">
    <source>
        <dbReference type="SAM" id="MobiDB-lite"/>
    </source>
</evidence>
<reference evidence="2" key="1">
    <citation type="submission" date="2022-10" db="EMBL/GenBank/DDBJ databases">
        <title>Hoeflea sp. G2-23, isolated from marine algae.</title>
        <authorList>
            <person name="Kristyanto S."/>
            <person name="Kim J.M."/>
            <person name="Jeon C.O."/>
        </authorList>
    </citation>
    <scope>NUCLEOTIDE SEQUENCE</scope>
    <source>
        <strain evidence="2">G2-23</strain>
    </source>
</reference>
<comment type="caution">
    <text evidence="2">The sequence shown here is derived from an EMBL/GenBank/DDBJ whole genome shotgun (WGS) entry which is preliminary data.</text>
</comment>
<feature type="region of interest" description="Disordered" evidence="1">
    <location>
        <begin position="250"/>
        <end position="282"/>
    </location>
</feature>
<dbReference type="Proteomes" id="UP001073227">
    <property type="component" value="Unassembled WGS sequence"/>
</dbReference>
<feature type="region of interest" description="Disordered" evidence="1">
    <location>
        <begin position="20"/>
        <end position="59"/>
    </location>
</feature>
<sequence>MYKLTWKDWATPAGRLLPLLRASGRRTKDTGSGGARKSWPTPTANSTTGPGSSGRDGGLNIQTAAQLAGWATTTRDWKDTPGMATTGVNPDGSVRSRLDQLGRQAGVAGWPTPMAGTPAQNGNNAAGNNDSSRKTVALSGWPTARKGTPQDMAAAAMSGWRTPTAGSPNSLRGNGQDPEKRIAGGHAVNLTDEVNWLKDNPQPARLTASGEMLIGCSAGMESGGQLNPAHSRWLMGLPSSWDLAAPTKADLAPACSKAMATPSSRTRRKASSKAGSTPNVFD</sequence>
<name>A0ABT3ZAH5_9HYPH</name>
<gene>
    <name evidence="2" type="ORF">OEG84_11605</name>
</gene>
<protein>
    <submittedName>
        <fullName evidence="2">Uncharacterized protein</fullName>
    </submittedName>
</protein>
<evidence type="ECO:0000313" key="2">
    <source>
        <dbReference type="EMBL" id="MCY0148339.1"/>
    </source>
</evidence>